<organism evidence="9 10">
    <name type="scientific">Ceratopteris richardii</name>
    <name type="common">Triangle waterfern</name>
    <dbReference type="NCBI Taxonomy" id="49495"/>
    <lineage>
        <taxon>Eukaryota</taxon>
        <taxon>Viridiplantae</taxon>
        <taxon>Streptophyta</taxon>
        <taxon>Embryophyta</taxon>
        <taxon>Tracheophyta</taxon>
        <taxon>Polypodiopsida</taxon>
        <taxon>Polypodiidae</taxon>
        <taxon>Polypodiales</taxon>
        <taxon>Pteridineae</taxon>
        <taxon>Pteridaceae</taxon>
        <taxon>Parkerioideae</taxon>
        <taxon>Ceratopteris</taxon>
    </lineage>
</organism>
<dbReference type="PIRSF" id="PIRSF000654">
    <property type="entry name" value="Integrin-linked_kinase"/>
    <property type="match status" value="1"/>
</dbReference>
<dbReference type="InterPro" id="IPR002110">
    <property type="entry name" value="Ankyrin_rpt"/>
</dbReference>
<dbReference type="PANTHER" id="PTHR44329:SF140">
    <property type="entry name" value="INACTIVE PROTEIN TYROSINE KINASE PTKL"/>
    <property type="match status" value="1"/>
</dbReference>
<gene>
    <name evidence="9" type="ORF">KP509_38G043200</name>
</gene>
<keyword evidence="10" id="KW-1185">Reference proteome</keyword>
<evidence type="ECO:0000256" key="7">
    <source>
        <dbReference type="SAM" id="MobiDB-lite"/>
    </source>
</evidence>
<dbReference type="InterPro" id="IPR051681">
    <property type="entry name" value="Ser/Thr_Kinases-Pseudokinases"/>
</dbReference>
<dbReference type="InterPro" id="IPR000719">
    <property type="entry name" value="Prot_kinase_dom"/>
</dbReference>
<evidence type="ECO:0000256" key="1">
    <source>
        <dbReference type="ARBA" id="ARBA00005843"/>
    </source>
</evidence>
<dbReference type="SUPFAM" id="SSF48403">
    <property type="entry name" value="Ankyrin repeat"/>
    <property type="match status" value="1"/>
</dbReference>
<dbReference type="PROSITE" id="PS50297">
    <property type="entry name" value="ANK_REP_REGION"/>
    <property type="match status" value="1"/>
</dbReference>
<dbReference type="Gene3D" id="1.25.40.20">
    <property type="entry name" value="Ankyrin repeat-containing domain"/>
    <property type="match status" value="1"/>
</dbReference>
<feature type="region of interest" description="Disordered" evidence="7">
    <location>
        <begin position="1"/>
        <end position="27"/>
    </location>
</feature>
<keyword evidence="4" id="KW-0418">Kinase</keyword>
<feature type="repeat" description="ANK" evidence="6">
    <location>
        <begin position="68"/>
        <end position="100"/>
    </location>
</feature>
<keyword evidence="6" id="KW-0040">ANK repeat</keyword>
<dbReference type="InterPro" id="IPR036770">
    <property type="entry name" value="Ankyrin_rpt-contain_sf"/>
</dbReference>
<keyword evidence="5" id="KW-0067">ATP-binding</keyword>
<name>A0A8T2Q4B4_CERRI</name>
<accession>A0A8T2Q4B4</accession>
<keyword evidence="2" id="KW-0808">Transferase</keyword>
<feature type="domain" description="Protein kinase" evidence="8">
    <location>
        <begin position="153"/>
        <end position="406"/>
    </location>
</feature>
<evidence type="ECO:0000259" key="8">
    <source>
        <dbReference type="PROSITE" id="PS50011"/>
    </source>
</evidence>
<sequence length="406" mass="45618">MDPNKRRFTLGRQSSMAPADHEGSNSVASLPEQLGTAMQLLFEASNGNIDGIKQLIGQGVDVNVADFDDRTALHVAACEGHVEVVKLLVENGANVNARDRWGSTPLLDAKHYSNKEVCDFLQRVGAKVPEVSKRVPMQVANPADVPEYEVNPKDLNFMKNTAEFSMYRVAKWHGIQVFVKEIPLDLSNQPQIVASFRAELALLQKLRHPNIVQFLGAVTQSTPMRIILEFCEGGDLHFYLRKKGQLDVGKAVVFALDIARGLNYIHEWKPEAIMHRNLKPRNILRDRVGRLKVADFHLGQILKEDDLPASDAKDLFDTSRHYMAPEILRGDAFDKSVDVYSFSMILYQMVEGCLPFEGKNIFDEVVKNNNRPSFKMKSKRYPDGLRDGEKLCLIPSASGCPQTWTL</sequence>
<evidence type="ECO:0000256" key="6">
    <source>
        <dbReference type="PROSITE-ProRule" id="PRU00023"/>
    </source>
</evidence>
<dbReference type="OrthoDB" id="4062651at2759"/>
<dbReference type="FunFam" id="3.30.200.20:FF:000180">
    <property type="entry name" value="serine/threonine-protein kinase STY46-like"/>
    <property type="match status" value="1"/>
</dbReference>
<dbReference type="SUPFAM" id="SSF56112">
    <property type="entry name" value="Protein kinase-like (PK-like)"/>
    <property type="match status" value="1"/>
</dbReference>
<dbReference type="PROSITE" id="PS50011">
    <property type="entry name" value="PROTEIN_KINASE_DOM"/>
    <property type="match status" value="1"/>
</dbReference>
<protein>
    <recommendedName>
        <fullName evidence="8">Protein kinase domain-containing protein</fullName>
    </recommendedName>
</protein>
<evidence type="ECO:0000256" key="2">
    <source>
        <dbReference type="ARBA" id="ARBA00022679"/>
    </source>
</evidence>
<evidence type="ECO:0000256" key="4">
    <source>
        <dbReference type="ARBA" id="ARBA00022777"/>
    </source>
</evidence>
<comment type="similarity">
    <text evidence="1">Belongs to the protein kinase superfamily. TKL Ser/Thr protein kinase family.</text>
</comment>
<dbReference type="Pfam" id="PF12796">
    <property type="entry name" value="Ank_2"/>
    <property type="match status" value="1"/>
</dbReference>
<dbReference type="PANTHER" id="PTHR44329">
    <property type="entry name" value="SERINE/THREONINE-PROTEIN KINASE TNNI3K-RELATED"/>
    <property type="match status" value="1"/>
</dbReference>
<evidence type="ECO:0000256" key="3">
    <source>
        <dbReference type="ARBA" id="ARBA00022741"/>
    </source>
</evidence>
<comment type="caution">
    <text evidence="9">The sequence shown here is derived from an EMBL/GenBank/DDBJ whole genome shotgun (WGS) entry which is preliminary data.</text>
</comment>
<keyword evidence="3" id="KW-0547">Nucleotide-binding</keyword>
<dbReference type="GO" id="GO:0005524">
    <property type="term" value="F:ATP binding"/>
    <property type="evidence" value="ECO:0007669"/>
    <property type="project" value="UniProtKB-KW"/>
</dbReference>
<dbReference type="AlphaFoldDB" id="A0A8T2Q4B4"/>
<dbReference type="Gene3D" id="1.10.510.10">
    <property type="entry name" value="Transferase(Phosphotransferase) domain 1"/>
    <property type="match status" value="1"/>
</dbReference>
<dbReference type="Proteomes" id="UP000825935">
    <property type="component" value="Chromosome 38"/>
</dbReference>
<dbReference type="OMA" id="PMQVANP"/>
<dbReference type="Pfam" id="PF00069">
    <property type="entry name" value="Pkinase"/>
    <property type="match status" value="1"/>
</dbReference>
<evidence type="ECO:0000313" key="9">
    <source>
        <dbReference type="EMBL" id="KAH7278476.1"/>
    </source>
</evidence>
<dbReference type="SMART" id="SM00248">
    <property type="entry name" value="ANK"/>
    <property type="match status" value="3"/>
</dbReference>
<reference evidence="9" key="1">
    <citation type="submission" date="2021-08" db="EMBL/GenBank/DDBJ databases">
        <title>WGS assembly of Ceratopteris richardii.</title>
        <authorList>
            <person name="Marchant D.B."/>
            <person name="Chen G."/>
            <person name="Jenkins J."/>
            <person name="Shu S."/>
            <person name="Leebens-Mack J."/>
            <person name="Grimwood J."/>
            <person name="Schmutz J."/>
            <person name="Soltis P."/>
            <person name="Soltis D."/>
            <person name="Chen Z.-H."/>
        </authorList>
    </citation>
    <scope>NUCLEOTIDE SEQUENCE</scope>
    <source>
        <strain evidence="9">Whitten #5841</strain>
        <tissue evidence="9">Leaf</tissue>
    </source>
</reference>
<proteinExistence type="inferred from homology"/>
<dbReference type="InterPro" id="IPR011009">
    <property type="entry name" value="Kinase-like_dom_sf"/>
</dbReference>
<dbReference type="GO" id="GO:0004674">
    <property type="term" value="F:protein serine/threonine kinase activity"/>
    <property type="evidence" value="ECO:0007669"/>
    <property type="project" value="TreeGrafter"/>
</dbReference>
<dbReference type="EMBL" id="CM035443">
    <property type="protein sequence ID" value="KAH7278476.1"/>
    <property type="molecule type" value="Genomic_DNA"/>
</dbReference>
<evidence type="ECO:0000313" key="10">
    <source>
        <dbReference type="Proteomes" id="UP000825935"/>
    </source>
</evidence>
<evidence type="ECO:0000256" key="5">
    <source>
        <dbReference type="ARBA" id="ARBA00022840"/>
    </source>
</evidence>
<dbReference type="PROSITE" id="PS50088">
    <property type="entry name" value="ANK_REPEAT"/>
    <property type="match status" value="1"/>
</dbReference>